<dbReference type="Pfam" id="PF08281">
    <property type="entry name" value="Sigma70_r4_2"/>
    <property type="match status" value="1"/>
</dbReference>
<organism evidence="3 4">
    <name type="scientific">Novosphingobium colocasiae</name>
    <dbReference type="NCBI Taxonomy" id="1256513"/>
    <lineage>
        <taxon>Bacteria</taxon>
        <taxon>Pseudomonadati</taxon>
        <taxon>Pseudomonadota</taxon>
        <taxon>Alphaproteobacteria</taxon>
        <taxon>Sphingomonadales</taxon>
        <taxon>Sphingomonadaceae</taxon>
        <taxon>Novosphingobium</taxon>
    </lineage>
</organism>
<gene>
    <name evidence="3" type="ORF">GCM10011614_25020</name>
</gene>
<dbReference type="Gene3D" id="1.10.10.10">
    <property type="entry name" value="Winged helix-like DNA-binding domain superfamily/Winged helix DNA-binding domain"/>
    <property type="match status" value="1"/>
</dbReference>
<dbReference type="EMBL" id="BMZA01000009">
    <property type="protein sequence ID" value="GGZ09075.1"/>
    <property type="molecule type" value="Genomic_DNA"/>
</dbReference>
<accession>A0A918PH58</accession>
<reference evidence="3" key="2">
    <citation type="submission" date="2020-09" db="EMBL/GenBank/DDBJ databases">
        <authorList>
            <person name="Sun Q."/>
            <person name="Kim S."/>
        </authorList>
    </citation>
    <scope>NUCLEOTIDE SEQUENCE</scope>
    <source>
        <strain evidence="3">KCTC 32255</strain>
    </source>
</reference>
<feature type="transmembrane region" description="Helical" evidence="1">
    <location>
        <begin position="161"/>
        <end position="184"/>
    </location>
</feature>
<dbReference type="SUPFAM" id="SSF46894">
    <property type="entry name" value="C-terminal effector domain of the bipartite response regulators"/>
    <property type="match status" value="1"/>
</dbReference>
<dbReference type="AlphaFoldDB" id="A0A918PH58"/>
<keyword evidence="4" id="KW-1185">Reference proteome</keyword>
<feature type="domain" description="HTH luxR-type" evidence="2">
    <location>
        <begin position="17"/>
        <end position="82"/>
    </location>
</feature>
<dbReference type="Proteomes" id="UP000648075">
    <property type="component" value="Unassembled WGS sequence"/>
</dbReference>
<keyword evidence="1" id="KW-0472">Membrane</keyword>
<dbReference type="InterPro" id="IPR016032">
    <property type="entry name" value="Sig_transdc_resp-reg_C-effctor"/>
</dbReference>
<evidence type="ECO:0000256" key="1">
    <source>
        <dbReference type="SAM" id="Phobius"/>
    </source>
</evidence>
<keyword evidence="1" id="KW-0812">Transmembrane</keyword>
<dbReference type="InterPro" id="IPR036388">
    <property type="entry name" value="WH-like_DNA-bd_sf"/>
</dbReference>
<dbReference type="PROSITE" id="PS50043">
    <property type="entry name" value="HTH_LUXR_2"/>
    <property type="match status" value="1"/>
</dbReference>
<evidence type="ECO:0000313" key="4">
    <source>
        <dbReference type="Proteomes" id="UP000648075"/>
    </source>
</evidence>
<proteinExistence type="predicted"/>
<protein>
    <recommendedName>
        <fullName evidence="2">HTH luxR-type domain-containing protein</fullName>
    </recommendedName>
</protein>
<evidence type="ECO:0000259" key="2">
    <source>
        <dbReference type="PROSITE" id="PS50043"/>
    </source>
</evidence>
<dbReference type="SMART" id="SM00421">
    <property type="entry name" value="HTH_LUXR"/>
    <property type="match status" value="1"/>
</dbReference>
<dbReference type="CDD" id="cd06170">
    <property type="entry name" value="LuxR_C_like"/>
    <property type="match status" value="1"/>
</dbReference>
<dbReference type="GO" id="GO:0003677">
    <property type="term" value="F:DNA binding"/>
    <property type="evidence" value="ECO:0007669"/>
    <property type="project" value="InterPro"/>
</dbReference>
<evidence type="ECO:0000313" key="3">
    <source>
        <dbReference type="EMBL" id="GGZ09075.1"/>
    </source>
</evidence>
<name>A0A918PH58_9SPHN</name>
<sequence length="188" mass="20464">MTKERLPAENVGRAAQLQRAFARLTPKQHEVLRFVSENRTSKEIAWELGISESAVNQRIESIRARAGSPPRAELARVYRQYQAEIDAACNSLTANNLQLPDAAGFDDRSAQDDPAESFALADAALAEPYAIRLKAPWQEADFERIVPEVLDGKHAGLNRTAAIIAISGGMLVIAMIGLSVVQALNGLM</sequence>
<dbReference type="InterPro" id="IPR000792">
    <property type="entry name" value="Tscrpt_reg_LuxR_C"/>
</dbReference>
<dbReference type="RefSeq" id="WP_189621543.1">
    <property type="nucleotide sequence ID" value="NZ_BMZA01000009.1"/>
</dbReference>
<dbReference type="GO" id="GO:0006352">
    <property type="term" value="P:DNA-templated transcription initiation"/>
    <property type="evidence" value="ECO:0007669"/>
    <property type="project" value="InterPro"/>
</dbReference>
<dbReference type="GO" id="GO:0016987">
    <property type="term" value="F:sigma factor activity"/>
    <property type="evidence" value="ECO:0007669"/>
    <property type="project" value="InterPro"/>
</dbReference>
<dbReference type="InterPro" id="IPR013249">
    <property type="entry name" value="RNA_pol_sigma70_r4_t2"/>
</dbReference>
<reference evidence="3" key="1">
    <citation type="journal article" date="2014" name="Int. J. Syst. Evol. Microbiol.">
        <title>Complete genome sequence of Corynebacterium casei LMG S-19264T (=DSM 44701T), isolated from a smear-ripened cheese.</title>
        <authorList>
            <consortium name="US DOE Joint Genome Institute (JGI-PGF)"/>
            <person name="Walter F."/>
            <person name="Albersmeier A."/>
            <person name="Kalinowski J."/>
            <person name="Ruckert C."/>
        </authorList>
    </citation>
    <scope>NUCLEOTIDE SEQUENCE</scope>
    <source>
        <strain evidence="3">KCTC 32255</strain>
    </source>
</reference>
<comment type="caution">
    <text evidence="3">The sequence shown here is derived from an EMBL/GenBank/DDBJ whole genome shotgun (WGS) entry which is preliminary data.</text>
</comment>
<keyword evidence="1" id="KW-1133">Transmembrane helix</keyword>